<protein>
    <submittedName>
        <fullName evidence="6">Substrate-binding domain-containing protein</fullName>
    </submittedName>
</protein>
<name>A0A9X1JRB0_9FLAO</name>
<feature type="domain" description="Periplasmic binding protein" evidence="5">
    <location>
        <begin position="40"/>
        <end position="299"/>
    </location>
</feature>
<evidence type="ECO:0000256" key="4">
    <source>
        <dbReference type="SAM" id="Phobius"/>
    </source>
</evidence>
<keyword evidence="4" id="KW-1133">Transmembrane helix</keyword>
<organism evidence="6 7">
    <name type="scientific">Winogradskyella luteola</name>
    <dbReference type="NCBI Taxonomy" id="2828330"/>
    <lineage>
        <taxon>Bacteria</taxon>
        <taxon>Pseudomonadati</taxon>
        <taxon>Bacteroidota</taxon>
        <taxon>Flavobacteriia</taxon>
        <taxon>Flavobacteriales</taxon>
        <taxon>Flavobacteriaceae</taxon>
        <taxon>Winogradskyella</taxon>
    </lineage>
</organism>
<dbReference type="PANTHER" id="PTHR46847">
    <property type="entry name" value="D-ALLOSE-BINDING PERIPLASMIC PROTEIN-RELATED"/>
    <property type="match status" value="1"/>
</dbReference>
<evidence type="ECO:0000259" key="5">
    <source>
        <dbReference type="Pfam" id="PF13407"/>
    </source>
</evidence>
<accession>A0A9X1JRB0</accession>
<evidence type="ECO:0000256" key="3">
    <source>
        <dbReference type="ARBA" id="ARBA00022729"/>
    </source>
</evidence>
<dbReference type="RefSeq" id="WP_218547961.1">
    <property type="nucleotide sequence ID" value="NZ_JAGSPD010000023.1"/>
</dbReference>
<keyword evidence="3" id="KW-0732">Signal</keyword>
<evidence type="ECO:0000256" key="2">
    <source>
        <dbReference type="ARBA" id="ARBA00007639"/>
    </source>
</evidence>
<reference evidence="6" key="1">
    <citation type="submission" date="2021-04" db="EMBL/GenBank/DDBJ databases">
        <authorList>
            <person name="Pira H."/>
            <person name="Risdian C."/>
            <person name="Wink J."/>
        </authorList>
    </citation>
    <scope>NUCLEOTIDE SEQUENCE</scope>
    <source>
        <strain evidence="6">WHY3</strain>
    </source>
</reference>
<evidence type="ECO:0000256" key="1">
    <source>
        <dbReference type="ARBA" id="ARBA00004196"/>
    </source>
</evidence>
<keyword evidence="4" id="KW-0472">Membrane</keyword>
<sequence length="313" mass="33844">MNNKKSLLKALLIIIVIGLIGYFVYQSFLKKDSDSGVVKIGFLVPTLENPFFVDMTESAKNLENEKLKVFIQASQDELKQNQIIENFIAQGVDAICIVPINSESIIPAIIKANNANIPVINVDNKINLESAKNQGAVLATYIGSDNFEGGQSAGEYIAESINEQGKVAILEGVSGNDAAIKRKGGFEDVMKRYPNIQIVASQAADWNRQKAKDVFDAIMTANPDLDAVFAANDEMALGVIAAMKNKRIALDSIIVVGFDAADEAIKAVELGELNATIAQQPKLMGAEAVRLVLSIVKKESVKDSYSTPLKVIK</sequence>
<dbReference type="PANTHER" id="PTHR46847:SF1">
    <property type="entry name" value="D-ALLOSE-BINDING PERIPLASMIC PROTEIN-RELATED"/>
    <property type="match status" value="1"/>
</dbReference>
<dbReference type="AlphaFoldDB" id="A0A9X1JRB0"/>
<comment type="subcellular location">
    <subcellularLocation>
        <location evidence="1">Cell envelope</location>
    </subcellularLocation>
</comment>
<dbReference type="GO" id="GO:0030313">
    <property type="term" value="C:cell envelope"/>
    <property type="evidence" value="ECO:0007669"/>
    <property type="project" value="UniProtKB-SubCell"/>
</dbReference>
<keyword evidence="4" id="KW-0812">Transmembrane</keyword>
<dbReference type="Pfam" id="PF13407">
    <property type="entry name" value="Peripla_BP_4"/>
    <property type="match status" value="1"/>
</dbReference>
<evidence type="ECO:0000313" key="7">
    <source>
        <dbReference type="Proteomes" id="UP001138894"/>
    </source>
</evidence>
<dbReference type="InterPro" id="IPR025997">
    <property type="entry name" value="SBP_2_dom"/>
</dbReference>
<keyword evidence="7" id="KW-1185">Reference proteome</keyword>
<proteinExistence type="inferred from homology"/>
<evidence type="ECO:0000313" key="6">
    <source>
        <dbReference type="EMBL" id="MBV7270699.1"/>
    </source>
</evidence>
<dbReference type="EMBL" id="JAGSPD010000023">
    <property type="protein sequence ID" value="MBV7270699.1"/>
    <property type="molecule type" value="Genomic_DNA"/>
</dbReference>
<comment type="caution">
    <text evidence="6">The sequence shown here is derived from an EMBL/GenBank/DDBJ whole genome shotgun (WGS) entry which is preliminary data.</text>
</comment>
<comment type="similarity">
    <text evidence="2">Belongs to the bacterial solute-binding protein 2 family.</text>
</comment>
<dbReference type="Proteomes" id="UP001138894">
    <property type="component" value="Unassembled WGS sequence"/>
</dbReference>
<feature type="transmembrane region" description="Helical" evidence="4">
    <location>
        <begin position="7"/>
        <end position="25"/>
    </location>
</feature>
<gene>
    <name evidence="6" type="ORF">KCG49_16035</name>
</gene>